<dbReference type="Pfam" id="PF00400">
    <property type="entry name" value="WD40"/>
    <property type="match status" value="4"/>
</dbReference>
<feature type="region of interest" description="Disordered" evidence="5">
    <location>
        <begin position="1079"/>
        <end position="1098"/>
    </location>
</feature>
<evidence type="ECO:0000313" key="7">
    <source>
        <dbReference type="Proteomes" id="UP000663846"/>
    </source>
</evidence>
<dbReference type="InterPro" id="IPR051246">
    <property type="entry name" value="WDR48"/>
</dbReference>
<keyword evidence="2 4" id="KW-0853">WD repeat</keyword>
<accession>A0A8H3GG01</accession>
<feature type="compositionally biased region" description="Pro residues" evidence="5">
    <location>
        <begin position="559"/>
        <end position="576"/>
    </location>
</feature>
<evidence type="ECO:0000256" key="5">
    <source>
        <dbReference type="SAM" id="MobiDB-lite"/>
    </source>
</evidence>
<dbReference type="PANTHER" id="PTHR19862:SF14">
    <property type="entry name" value="WD REPEAT-CONTAINING PROTEIN 48"/>
    <property type="match status" value="1"/>
</dbReference>
<feature type="compositionally biased region" description="Polar residues" evidence="5">
    <location>
        <begin position="545"/>
        <end position="557"/>
    </location>
</feature>
<dbReference type="Proteomes" id="UP000663846">
    <property type="component" value="Unassembled WGS sequence"/>
</dbReference>
<dbReference type="PROSITE" id="PS50082">
    <property type="entry name" value="WD_REPEATS_2"/>
    <property type="match status" value="3"/>
</dbReference>
<gene>
    <name evidence="6" type="ORF">RDB_LOCUS145779</name>
</gene>
<name>A0A8H3GG01_9AGAM</name>
<feature type="region of interest" description="Disordered" evidence="5">
    <location>
        <begin position="1140"/>
        <end position="1177"/>
    </location>
</feature>
<dbReference type="PANTHER" id="PTHR19862">
    <property type="entry name" value="WD REPEAT-CONTAINING PROTEIN 48"/>
    <property type="match status" value="1"/>
</dbReference>
<feature type="compositionally biased region" description="Polar residues" evidence="5">
    <location>
        <begin position="30"/>
        <end position="57"/>
    </location>
</feature>
<feature type="repeat" description="WD" evidence="4">
    <location>
        <begin position="281"/>
        <end position="313"/>
    </location>
</feature>
<comment type="similarity">
    <text evidence="1">Belongs to the WD repeat WDR48 family.</text>
</comment>
<dbReference type="Pfam" id="PF11816">
    <property type="entry name" value="DUF3337"/>
    <property type="match status" value="1"/>
</dbReference>
<evidence type="ECO:0000256" key="1">
    <source>
        <dbReference type="ARBA" id="ARBA00006917"/>
    </source>
</evidence>
<feature type="region of interest" description="Disordered" evidence="5">
    <location>
        <begin position="127"/>
        <end position="157"/>
    </location>
</feature>
<dbReference type="EMBL" id="CAJMWS010000557">
    <property type="protein sequence ID" value="CAE6451253.1"/>
    <property type="molecule type" value="Genomic_DNA"/>
</dbReference>
<dbReference type="InterPro" id="IPR015943">
    <property type="entry name" value="WD40/YVTN_repeat-like_dom_sf"/>
</dbReference>
<dbReference type="GO" id="GO:0043130">
    <property type="term" value="F:ubiquitin binding"/>
    <property type="evidence" value="ECO:0007669"/>
    <property type="project" value="TreeGrafter"/>
</dbReference>
<evidence type="ECO:0000256" key="2">
    <source>
        <dbReference type="ARBA" id="ARBA00022574"/>
    </source>
</evidence>
<protein>
    <recommendedName>
        <fullName evidence="8">WD repeat-containing protein 48</fullName>
    </recommendedName>
</protein>
<feature type="region of interest" description="Disordered" evidence="5">
    <location>
        <begin position="532"/>
        <end position="589"/>
    </location>
</feature>
<dbReference type="PROSITE" id="PS00678">
    <property type="entry name" value="WD_REPEATS_1"/>
    <property type="match status" value="1"/>
</dbReference>
<dbReference type="InterPro" id="IPR021772">
    <property type="entry name" value="WDR48/Bun107"/>
</dbReference>
<dbReference type="SUPFAM" id="SSF50978">
    <property type="entry name" value="WD40 repeat-like"/>
    <property type="match status" value="1"/>
</dbReference>
<feature type="region of interest" description="Disordered" evidence="5">
    <location>
        <begin position="1"/>
        <end position="82"/>
    </location>
</feature>
<evidence type="ECO:0000256" key="3">
    <source>
        <dbReference type="ARBA" id="ARBA00022737"/>
    </source>
</evidence>
<reference evidence="6" key="1">
    <citation type="submission" date="2021-01" db="EMBL/GenBank/DDBJ databases">
        <authorList>
            <person name="Kaushik A."/>
        </authorList>
    </citation>
    <scope>NUCLEOTIDE SEQUENCE</scope>
    <source>
        <strain evidence="6">AG1-1C</strain>
    </source>
</reference>
<evidence type="ECO:0000313" key="6">
    <source>
        <dbReference type="EMBL" id="CAE6451253.1"/>
    </source>
</evidence>
<dbReference type="InterPro" id="IPR020472">
    <property type="entry name" value="WD40_PAC1"/>
</dbReference>
<organism evidence="6 7">
    <name type="scientific">Rhizoctonia solani</name>
    <dbReference type="NCBI Taxonomy" id="456999"/>
    <lineage>
        <taxon>Eukaryota</taxon>
        <taxon>Fungi</taxon>
        <taxon>Dikarya</taxon>
        <taxon>Basidiomycota</taxon>
        <taxon>Agaricomycotina</taxon>
        <taxon>Agaricomycetes</taxon>
        <taxon>Cantharellales</taxon>
        <taxon>Ceratobasidiaceae</taxon>
        <taxon>Rhizoctonia</taxon>
    </lineage>
</organism>
<feature type="region of interest" description="Disordered" evidence="5">
    <location>
        <begin position="909"/>
        <end position="967"/>
    </location>
</feature>
<feature type="region of interest" description="Disordered" evidence="5">
    <location>
        <begin position="979"/>
        <end position="1012"/>
    </location>
</feature>
<keyword evidence="3" id="KW-0677">Repeat</keyword>
<dbReference type="InterPro" id="IPR001680">
    <property type="entry name" value="WD40_rpt"/>
</dbReference>
<feature type="compositionally biased region" description="Acidic residues" evidence="5">
    <location>
        <begin position="127"/>
        <end position="140"/>
    </location>
</feature>
<sequence length="1382" mass="147322">MPPRRISYVIPAPQEPPPQLALPPVGVPRNGQTSPLLIPSDSQSTNDTYEPTRSTPRPSHPQHRLPVSALAIDKSTQLVDRSSPEGILYTSGRDGLVAAWELGVPLKRRGPREKDRKRHWEALTGWDEVDDDSDDDDEEDAIGKPPRPQRAVPPVDDSGWAYEDRWEVAGDDLKQAQFRQSVQLHTDWINDIVLCNMNQTVVSASSDGTLRTYNPHSTGTPNILGSHSDYVRCLAYAPGPRWVASGSFDRTVKIWDVSRAAGLTGSRLDSSAELASLSVSESDPKASIYAIAADPAGTLVAAGGPERVVRVWDPRIASGGNGGGEPRCLSTLRGHTDNVRAILISEDGRYILTGSSDASIKLWSLPMRRCIHTFSVHSDSVWALHSTHPQLHNFLSGDRAGWICRFDVTQPVRPLGSDTFNPTPSIQLGTARSPASPGFASAHTPRHSIAGTLNLADKGRGDEMDLGDAFCVVLGRAGYEARSAETIHRQSHQETERGITALTSMDDTWVWTASGNSSVQRWRSVGALANAGENWGSRMTPATLKDTQSGSPPTTRMGSPPPRVGSPGPRPTPASPPTSSFTSPGRKRVSIEVSHTIPRPEPEIALVAVPTRIPSTIPTLSPQISSVLVPYTTLVRLAEPDPFKLNPHDPETATLYSHSGVSVHRNVHREDLAMGSGFFGLPPSGNQSSYANSLYKAPLLSHTSSLPLVQTMSPGAAPSLNHTSSNLPLASPPLPHPNTLPIASDVSEAIPLSAAPADEITGSYGLVRSVVLNDRVHALSVDTRGEVAVWDVVRGICRGVFVLDKHQGAGKSKLSPREALDLVRDRIEGESMTPAWIKVDTRVGDLTVHLEEPRCFDAEVYADELNWVDLEGMKLENPHEHRLNLGKWVLTNLFAEFIQAERALSAELTAPTPRATTTGLPPASMAVPSLPSVNEGQAIPEDDGINSTPASPRPAPGSPLAPATPLALGSIPLAPSSPVVGTGLRTPRATHASLTSRPTHIPIPSRTRSASEASVGGFGLGLGLGSPTGSGLGSATLAPMMTPAILPENEAVVAPSNVLSPIRELQSPGMLPVGIVSSGQMSPSEKIPSTAGTTGGPSSDYFSVIKAGKEKEGAAITSPTEPVTPGGGGLMGRLKNLGKTGKRGAAVPGTPGAIETATEETATEVEPETEEKPDPERTKHLELLSSLLSGQILPPHPNDAPVVSFPPHTIVTISEMTASAEASGGMVLFSGSVGALGADVEALEIALPGWLLEYLLAGRFTLPQSGAAGQKMGFLLLPWKGGRDILPELVGSQSRLTASRFLRVSKVAQYVHDKLLNAANERQMQEPMEKPYSLPEEDREYEVLCNEQVLSVGMTLAAVRQYVWRNAGELIMHYRVKEAQDD</sequence>
<dbReference type="InterPro" id="IPR019775">
    <property type="entry name" value="WD40_repeat_CS"/>
</dbReference>
<dbReference type="GO" id="GO:0000724">
    <property type="term" value="P:double-strand break repair via homologous recombination"/>
    <property type="evidence" value="ECO:0007669"/>
    <property type="project" value="TreeGrafter"/>
</dbReference>
<evidence type="ECO:0008006" key="8">
    <source>
        <dbReference type="Google" id="ProtNLM"/>
    </source>
</evidence>
<proteinExistence type="inferred from homology"/>
<dbReference type="Gene3D" id="2.130.10.10">
    <property type="entry name" value="YVTN repeat-like/Quinoprotein amine dehydrogenase"/>
    <property type="match status" value="2"/>
</dbReference>
<feature type="compositionally biased region" description="Acidic residues" evidence="5">
    <location>
        <begin position="1157"/>
        <end position="1169"/>
    </location>
</feature>
<dbReference type="PRINTS" id="PR00320">
    <property type="entry name" value="GPROTEINBRPT"/>
</dbReference>
<feature type="repeat" description="WD" evidence="4">
    <location>
        <begin position="332"/>
        <end position="373"/>
    </location>
</feature>
<dbReference type="InterPro" id="IPR036322">
    <property type="entry name" value="WD40_repeat_dom_sf"/>
</dbReference>
<feature type="repeat" description="WD" evidence="4">
    <location>
        <begin position="224"/>
        <end position="258"/>
    </location>
</feature>
<evidence type="ECO:0000256" key="4">
    <source>
        <dbReference type="PROSITE-ProRule" id="PRU00221"/>
    </source>
</evidence>
<dbReference type="PROSITE" id="PS50294">
    <property type="entry name" value="WD_REPEATS_REGION"/>
    <property type="match status" value="2"/>
</dbReference>
<dbReference type="SMART" id="SM00320">
    <property type="entry name" value="WD40"/>
    <property type="match status" value="8"/>
</dbReference>
<comment type="caution">
    <text evidence="6">The sequence shown here is derived from an EMBL/GenBank/DDBJ whole genome shotgun (WGS) entry which is preliminary data.</text>
</comment>
<dbReference type="CDD" id="cd00200">
    <property type="entry name" value="WD40"/>
    <property type="match status" value="1"/>
</dbReference>